<evidence type="ECO:0000259" key="5">
    <source>
        <dbReference type="Pfam" id="PF00205"/>
    </source>
</evidence>
<dbReference type="EC" id="2.2.1.6" evidence="8"/>
<feature type="domain" description="Thiamine pyrophosphate enzyme N-terminal TPP-binding" evidence="7">
    <location>
        <begin position="1"/>
        <end position="123"/>
    </location>
</feature>
<dbReference type="GO" id="GO:0003984">
    <property type="term" value="F:acetolactate synthase activity"/>
    <property type="evidence" value="ECO:0007669"/>
    <property type="project" value="UniProtKB-EC"/>
</dbReference>
<dbReference type="Pfam" id="PF00205">
    <property type="entry name" value="TPP_enzyme_M"/>
    <property type="match status" value="1"/>
</dbReference>
<feature type="domain" description="Thiamine pyrophosphate enzyme central" evidence="5">
    <location>
        <begin position="202"/>
        <end position="338"/>
    </location>
</feature>
<dbReference type="SUPFAM" id="SSF52467">
    <property type="entry name" value="DHS-like NAD/FAD-binding domain"/>
    <property type="match status" value="1"/>
</dbReference>
<dbReference type="InterPro" id="IPR011766">
    <property type="entry name" value="TPP_enzyme_TPP-bd"/>
</dbReference>
<dbReference type="PANTHER" id="PTHR18968:SF13">
    <property type="entry name" value="ACETOLACTATE SYNTHASE CATALYTIC SUBUNIT, MITOCHONDRIAL"/>
    <property type="match status" value="1"/>
</dbReference>
<gene>
    <name evidence="8" type="ORF">ASZ90_005587</name>
</gene>
<dbReference type="Pfam" id="PF02775">
    <property type="entry name" value="TPP_enzyme_C"/>
    <property type="match status" value="1"/>
</dbReference>
<dbReference type="GO" id="GO:0009097">
    <property type="term" value="P:isoleucine biosynthetic process"/>
    <property type="evidence" value="ECO:0007669"/>
    <property type="project" value="TreeGrafter"/>
</dbReference>
<dbReference type="GO" id="GO:0000287">
    <property type="term" value="F:magnesium ion binding"/>
    <property type="evidence" value="ECO:0007669"/>
    <property type="project" value="InterPro"/>
</dbReference>
<dbReference type="InterPro" id="IPR000399">
    <property type="entry name" value="TPP-bd_CS"/>
</dbReference>
<dbReference type="GO" id="GO:0009099">
    <property type="term" value="P:L-valine biosynthetic process"/>
    <property type="evidence" value="ECO:0007669"/>
    <property type="project" value="TreeGrafter"/>
</dbReference>
<dbReference type="InterPro" id="IPR045229">
    <property type="entry name" value="TPP_enz"/>
</dbReference>
<comment type="caution">
    <text evidence="8">The sequence shown here is derived from an EMBL/GenBank/DDBJ whole genome shotgun (WGS) entry which is preliminary data.</text>
</comment>
<dbReference type="GO" id="GO:0030976">
    <property type="term" value="F:thiamine pyrophosphate binding"/>
    <property type="evidence" value="ECO:0007669"/>
    <property type="project" value="InterPro"/>
</dbReference>
<dbReference type="Pfam" id="PF02776">
    <property type="entry name" value="TPP_enzyme_N"/>
    <property type="match status" value="1"/>
</dbReference>
<sequence>MKLSDYFMNYLFERKIGHIFGYQGGSVTHLIDSLYKVNGLIYIQNYHEQASSFCADAYARVRGGAGVAIATSGPGATNLITGIANAFFDSIPCIFITGQVSTHAIKTKQYIRQQGFQETDIVSIVKTITKFAATVLEPENIRYYLEKAFFYAQSGRPGPILIDIPHNVQASEINPQALQSFYDSDEYTSEMNKKPLPDEKVVSQVVAMLAEAKRPVVLAGGGMASVKGKGIFKTFVHACDLPVVGSLRGLDTIDHDDEHFCGFIGSYGNRYANFAVAKSDFLLVLGSRLDERQTGEDRSLFARGAQIVHVDVDPYELNHNLHEAVSVCCDIESFLNALMAEIDDRRFDNKAWIDHIHRWKARYPSYPVHDHTNDIAPNEFLHALSMKVSDNAVVCADVGQNLMWVAQSFCLSGNKQLLCSSGHGAMGYSLPAGIGAHFASPNRQIICVTGDGGIQMNLQELQTVSRERIPLKIFIMNNQSLGMIRTFHEKYFDNRCFGSVNGYANPDFEKLAYAFDIVYTKIHNRDDFDRLDYGLNSEGPHLFEVVLSPTTQVIPEPAPRRAVEDQLPLLNRGEFDHLFES</sequence>
<dbReference type="InterPro" id="IPR029061">
    <property type="entry name" value="THDP-binding"/>
</dbReference>
<protein>
    <submittedName>
        <fullName evidence="8">Acetolactate synthase large subunit</fullName>
        <ecNumber evidence="8">2.2.1.6</ecNumber>
    </submittedName>
</protein>
<dbReference type="SUPFAM" id="SSF52518">
    <property type="entry name" value="Thiamin diphosphate-binding fold (THDP-binding)"/>
    <property type="match status" value="2"/>
</dbReference>
<keyword evidence="8" id="KW-0808">Transferase</keyword>
<reference evidence="8" key="1">
    <citation type="journal article" date="2015" name="Proc. Natl. Acad. Sci. U.S.A.">
        <title>Networks of energetic and metabolic interactions define dynamics in microbial communities.</title>
        <authorList>
            <person name="Embree M."/>
            <person name="Liu J.K."/>
            <person name="Al-Bassam M.M."/>
            <person name="Zengler K."/>
        </authorList>
    </citation>
    <scope>NUCLEOTIDE SEQUENCE</scope>
</reference>
<evidence type="ECO:0000259" key="6">
    <source>
        <dbReference type="Pfam" id="PF02775"/>
    </source>
</evidence>
<dbReference type="InterPro" id="IPR012000">
    <property type="entry name" value="Thiamin_PyroP_enz_cen_dom"/>
</dbReference>
<accession>A0A0W8FUU7</accession>
<dbReference type="Gene3D" id="3.40.50.1220">
    <property type="entry name" value="TPP-binding domain"/>
    <property type="match status" value="1"/>
</dbReference>
<feature type="domain" description="Thiamine pyrophosphate enzyme TPP-binding" evidence="6">
    <location>
        <begin position="397"/>
        <end position="545"/>
    </location>
</feature>
<evidence type="ECO:0000313" key="8">
    <source>
        <dbReference type="EMBL" id="KUG24593.1"/>
    </source>
</evidence>
<evidence type="ECO:0000256" key="4">
    <source>
        <dbReference type="RuleBase" id="RU362132"/>
    </source>
</evidence>
<dbReference type="EMBL" id="LNQE01000842">
    <property type="protein sequence ID" value="KUG24593.1"/>
    <property type="molecule type" value="Genomic_DNA"/>
</dbReference>
<name>A0A0W8FUU7_9ZZZZ</name>
<dbReference type="AlphaFoldDB" id="A0A0W8FUU7"/>
<dbReference type="InterPro" id="IPR012001">
    <property type="entry name" value="Thiamin_PyroP_enz_TPP-bd_dom"/>
</dbReference>
<comment type="similarity">
    <text evidence="2 4">Belongs to the TPP enzyme family.</text>
</comment>
<evidence type="ECO:0000256" key="1">
    <source>
        <dbReference type="ARBA" id="ARBA00001964"/>
    </source>
</evidence>
<dbReference type="GO" id="GO:0005948">
    <property type="term" value="C:acetolactate synthase complex"/>
    <property type="evidence" value="ECO:0007669"/>
    <property type="project" value="TreeGrafter"/>
</dbReference>
<dbReference type="CDD" id="cd07035">
    <property type="entry name" value="TPP_PYR_POX_like"/>
    <property type="match status" value="1"/>
</dbReference>
<evidence type="ECO:0000256" key="2">
    <source>
        <dbReference type="ARBA" id="ARBA00007812"/>
    </source>
</evidence>
<dbReference type="Gene3D" id="3.40.50.970">
    <property type="match status" value="2"/>
</dbReference>
<organism evidence="8">
    <name type="scientific">hydrocarbon metagenome</name>
    <dbReference type="NCBI Taxonomy" id="938273"/>
    <lineage>
        <taxon>unclassified sequences</taxon>
        <taxon>metagenomes</taxon>
        <taxon>ecological metagenomes</taxon>
    </lineage>
</organism>
<dbReference type="InterPro" id="IPR029035">
    <property type="entry name" value="DHS-like_NAD/FAD-binding_dom"/>
</dbReference>
<dbReference type="PROSITE" id="PS00187">
    <property type="entry name" value="TPP_ENZYMES"/>
    <property type="match status" value="1"/>
</dbReference>
<proteinExistence type="inferred from homology"/>
<dbReference type="FunFam" id="3.40.50.970:FF:000007">
    <property type="entry name" value="Acetolactate synthase"/>
    <property type="match status" value="1"/>
</dbReference>
<dbReference type="PANTHER" id="PTHR18968">
    <property type="entry name" value="THIAMINE PYROPHOSPHATE ENZYMES"/>
    <property type="match status" value="1"/>
</dbReference>
<evidence type="ECO:0000259" key="7">
    <source>
        <dbReference type="Pfam" id="PF02776"/>
    </source>
</evidence>
<dbReference type="GO" id="GO:0050660">
    <property type="term" value="F:flavin adenine dinucleotide binding"/>
    <property type="evidence" value="ECO:0007669"/>
    <property type="project" value="TreeGrafter"/>
</dbReference>
<keyword evidence="3 4" id="KW-0786">Thiamine pyrophosphate</keyword>
<comment type="cofactor">
    <cofactor evidence="1">
        <name>thiamine diphosphate</name>
        <dbReference type="ChEBI" id="CHEBI:58937"/>
    </cofactor>
</comment>
<evidence type="ECO:0000256" key="3">
    <source>
        <dbReference type="ARBA" id="ARBA00023052"/>
    </source>
</evidence>